<organism evidence="2 3">
    <name type="scientific">Symbiobacterium thermophilum</name>
    <dbReference type="NCBI Taxonomy" id="2734"/>
    <lineage>
        <taxon>Bacteria</taxon>
        <taxon>Bacillati</taxon>
        <taxon>Bacillota</taxon>
        <taxon>Clostridia</taxon>
        <taxon>Eubacteriales</taxon>
        <taxon>Symbiobacteriaceae</taxon>
        <taxon>Symbiobacterium</taxon>
    </lineage>
</organism>
<dbReference type="Pfam" id="PF12728">
    <property type="entry name" value="HTH_17"/>
    <property type="match status" value="1"/>
</dbReference>
<dbReference type="InterPro" id="IPR009061">
    <property type="entry name" value="DNA-bd_dom_put_sf"/>
</dbReference>
<dbReference type="InterPro" id="IPR010093">
    <property type="entry name" value="SinI_DNA-bd"/>
</dbReference>
<reference evidence="2" key="1">
    <citation type="submission" date="2017-11" db="EMBL/GenBank/DDBJ databases">
        <title>Three new genomes from thermophilic consortium.</title>
        <authorList>
            <person name="Quaggio R."/>
            <person name="Amgarten D."/>
            <person name="Setubal J.C."/>
        </authorList>
    </citation>
    <scope>NUCLEOTIDE SEQUENCE</scope>
    <source>
        <strain evidence="2">ZCTH01-B2</strain>
    </source>
</reference>
<comment type="caution">
    <text evidence="2">The sequence shown here is derived from an EMBL/GenBank/DDBJ whole genome shotgun (WGS) entry which is preliminary data.</text>
</comment>
<evidence type="ECO:0000313" key="3">
    <source>
        <dbReference type="Proteomes" id="UP000732377"/>
    </source>
</evidence>
<name>A0A953IE34_SYMTR</name>
<gene>
    <name evidence="2" type="ORF">CWE10_15905</name>
</gene>
<dbReference type="AlphaFoldDB" id="A0A953IE34"/>
<sequence length="77" mass="9038">MWNGCSRRWTMMQKLLLSVPEAAEALGIPRNRGYEWVREGILPAVRDRGRLYVARRAVERLAEEIENGKWPDRRVTT</sequence>
<protein>
    <submittedName>
        <fullName evidence="2">DNA-binding protein</fullName>
    </submittedName>
</protein>
<dbReference type="InterPro" id="IPR041657">
    <property type="entry name" value="HTH_17"/>
</dbReference>
<dbReference type="SUPFAM" id="SSF46955">
    <property type="entry name" value="Putative DNA-binding domain"/>
    <property type="match status" value="1"/>
</dbReference>
<dbReference type="GO" id="GO:0003677">
    <property type="term" value="F:DNA binding"/>
    <property type="evidence" value="ECO:0007669"/>
    <property type="project" value="UniProtKB-KW"/>
</dbReference>
<evidence type="ECO:0000259" key="1">
    <source>
        <dbReference type="Pfam" id="PF12728"/>
    </source>
</evidence>
<keyword evidence="2" id="KW-0238">DNA-binding</keyword>
<proteinExistence type="predicted"/>
<dbReference type="NCBIfam" id="TIGR01764">
    <property type="entry name" value="excise"/>
    <property type="match status" value="1"/>
</dbReference>
<dbReference type="Proteomes" id="UP000732377">
    <property type="component" value="Unassembled WGS sequence"/>
</dbReference>
<evidence type="ECO:0000313" key="2">
    <source>
        <dbReference type="EMBL" id="MBY6277659.1"/>
    </source>
</evidence>
<feature type="domain" description="Helix-turn-helix" evidence="1">
    <location>
        <begin position="16"/>
        <end position="64"/>
    </location>
</feature>
<accession>A0A953IE34</accession>
<dbReference type="EMBL" id="PIUK01000217">
    <property type="protein sequence ID" value="MBY6277659.1"/>
    <property type="molecule type" value="Genomic_DNA"/>
</dbReference>